<dbReference type="GO" id="GO:0004590">
    <property type="term" value="F:orotidine-5'-phosphate decarboxylase activity"/>
    <property type="evidence" value="ECO:0007669"/>
    <property type="project" value="UniProtKB-UniRule"/>
</dbReference>
<dbReference type="SUPFAM" id="SSF51366">
    <property type="entry name" value="Ribulose-phoshate binding barrel"/>
    <property type="match status" value="1"/>
</dbReference>
<evidence type="ECO:0000313" key="10">
    <source>
        <dbReference type="Proteomes" id="UP000317318"/>
    </source>
</evidence>
<keyword evidence="3 7" id="KW-0210">Decarboxylase</keyword>
<comment type="pathway">
    <text evidence="1 7">Pyrimidine metabolism; UMP biosynthesis via de novo pathway; UMP from orotate: step 2/2.</text>
</comment>
<dbReference type="EMBL" id="CP036268">
    <property type="protein sequence ID" value="QDT39531.1"/>
    <property type="molecule type" value="Genomic_DNA"/>
</dbReference>
<comment type="similarity">
    <text evidence="2 7">Belongs to the OMP decarboxylase family. Type 2 subfamily.</text>
</comment>
<protein>
    <recommendedName>
        <fullName evidence="7">Orotidine 5'-phosphate decarboxylase</fullName>
        <ecNumber evidence="7">4.1.1.23</ecNumber>
    </recommendedName>
    <alternativeName>
        <fullName evidence="7">OMP decarboxylase</fullName>
        <shortName evidence="7">OMPDCase</shortName>
        <shortName evidence="7">OMPdecase</shortName>
    </alternativeName>
</protein>
<dbReference type="PANTHER" id="PTHR43375:SF1">
    <property type="entry name" value="OROTIDINE 5'-PHOSPHATE DECARBOXYLASE"/>
    <property type="match status" value="1"/>
</dbReference>
<dbReference type="PROSITE" id="PS00156">
    <property type="entry name" value="OMPDECASE"/>
    <property type="match status" value="1"/>
</dbReference>
<proteinExistence type="inferred from homology"/>
<keyword evidence="5 7" id="KW-0456">Lyase</keyword>
<keyword evidence="10" id="KW-1185">Reference proteome</keyword>
<evidence type="ECO:0000256" key="6">
    <source>
        <dbReference type="ARBA" id="ARBA00049157"/>
    </source>
</evidence>
<evidence type="ECO:0000256" key="5">
    <source>
        <dbReference type="ARBA" id="ARBA00023239"/>
    </source>
</evidence>
<dbReference type="EC" id="4.1.1.23" evidence="7"/>
<dbReference type="HAMAP" id="MF_01215">
    <property type="entry name" value="OMPdecase_type2"/>
    <property type="match status" value="1"/>
</dbReference>
<dbReference type="AlphaFoldDB" id="A0A517R6S4"/>
<sequence>MSHFAQRLHAAIKHKQTPALVGLDPRLSQLPPQIVKSARTRHSDANLAAAAAFEEFCIRLIDVVTPLVPAVKPQSAFFEELGPAGSQALANVISHARSQKLIVILDAKRGDIGSTAEAYARGLIGGADPPSPWMADALTVNPYLGTDTLQPFVDVATERGGGIYVLVRTSNPGASAFQDRSEDGQKLFETVGSEVERLARETSAEANYGCVGAVVGATYPAELAALREAMPHTPLLVPGYGSQGGTAADVASSFDTSGLGAVINSSRAINFAFRAEQYATEFGEERWEEAAEAATRAMISDLADLTPASALQT</sequence>
<evidence type="ECO:0000256" key="1">
    <source>
        <dbReference type="ARBA" id="ARBA00004861"/>
    </source>
</evidence>
<dbReference type="PANTHER" id="PTHR43375">
    <property type="entry name" value="OROTIDINE 5'-PHOSPHATE DECARBOXYLASE"/>
    <property type="match status" value="1"/>
</dbReference>
<evidence type="ECO:0000256" key="7">
    <source>
        <dbReference type="HAMAP-Rule" id="MF_01215"/>
    </source>
</evidence>
<organism evidence="9 10">
    <name type="scientific">Stratiformator vulcanicus</name>
    <dbReference type="NCBI Taxonomy" id="2527980"/>
    <lineage>
        <taxon>Bacteria</taxon>
        <taxon>Pseudomonadati</taxon>
        <taxon>Planctomycetota</taxon>
        <taxon>Planctomycetia</taxon>
        <taxon>Planctomycetales</taxon>
        <taxon>Planctomycetaceae</taxon>
        <taxon>Stratiformator</taxon>
    </lineage>
</organism>
<dbReference type="Pfam" id="PF00215">
    <property type="entry name" value="OMPdecase"/>
    <property type="match status" value="1"/>
</dbReference>
<dbReference type="InterPro" id="IPR011995">
    <property type="entry name" value="OMPdecase_type-2"/>
</dbReference>
<dbReference type="GO" id="GO:0044205">
    <property type="term" value="P:'de novo' UMP biosynthetic process"/>
    <property type="evidence" value="ECO:0007669"/>
    <property type="project" value="UniProtKB-UniRule"/>
</dbReference>
<dbReference type="Gene3D" id="3.20.20.70">
    <property type="entry name" value="Aldolase class I"/>
    <property type="match status" value="1"/>
</dbReference>
<dbReference type="Proteomes" id="UP000317318">
    <property type="component" value="Chromosome"/>
</dbReference>
<evidence type="ECO:0000256" key="4">
    <source>
        <dbReference type="ARBA" id="ARBA00022975"/>
    </source>
</evidence>
<name>A0A517R6S4_9PLAN</name>
<dbReference type="InterPro" id="IPR011060">
    <property type="entry name" value="RibuloseP-bd_barrel"/>
</dbReference>
<dbReference type="KEGG" id="svp:Pan189_39390"/>
<dbReference type="GO" id="GO:0006207">
    <property type="term" value="P:'de novo' pyrimidine nucleobase biosynthetic process"/>
    <property type="evidence" value="ECO:0007669"/>
    <property type="project" value="InterPro"/>
</dbReference>
<dbReference type="CDD" id="cd04725">
    <property type="entry name" value="OMP_decarboxylase_like"/>
    <property type="match status" value="1"/>
</dbReference>
<comment type="catalytic activity">
    <reaction evidence="6 7">
        <text>orotidine 5'-phosphate + H(+) = UMP + CO2</text>
        <dbReference type="Rhea" id="RHEA:11596"/>
        <dbReference type="ChEBI" id="CHEBI:15378"/>
        <dbReference type="ChEBI" id="CHEBI:16526"/>
        <dbReference type="ChEBI" id="CHEBI:57538"/>
        <dbReference type="ChEBI" id="CHEBI:57865"/>
        <dbReference type="EC" id="4.1.1.23"/>
    </reaction>
</comment>
<feature type="active site" description="Proton donor" evidence="7">
    <location>
        <position position="108"/>
    </location>
</feature>
<dbReference type="NCBIfam" id="TIGR02127">
    <property type="entry name" value="pyrF_sub2"/>
    <property type="match status" value="1"/>
</dbReference>
<reference evidence="9 10" key="1">
    <citation type="submission" date="2019-02" db="EMBL/GenBank/DDBJ databases">
        <title>Deep-cultivation of Planctomycetes and their phenomic and genomic characterization uncovers novel biology.</title>
        <authorList>
            <person name="Wiegand S."/>
            <person name="Jogler M."/>
            <person name="Boedeker C."/>
            <person name="Pinto D."/>
            <person name="Vollmers J."/>
            <person name="Rivas-Marin E."/>
            <person name="Kohn T."/>
            <person name="Peeters S.H."/>
            <person name="Heuer A."/>
            <person name="Rast P."/>
            <person name="Oberbeckmann S."/>
            <person name="Bunk B."/>
            <person name="Jeske O."/>
            <person name="Meyerdierks A."/>
            <person name="Storesund J.E."/>
            <person name="Kallscheuer N."/>
            <person name="Luecker S."/>
            <person name="Lage O.M."/>
            <person name="Pohl T."/>
            <person name="Merkel B.J."/>
            <person name="Hornburger P."/>
            <person name="Mueller R.-W."/>
            <person name="Bruemmer F."/>
            <person name="Labrenz M."/>
            <person name="Spormann A.M."/>
            <person name="Op den Camp H."/>
            <person name="Overmann J."/>
            <person name="Amann R."/>
            <person name="Jetten M.S.M."/>
            <person name="Mascher T."/>
            <person name="Medema M.H."/>
            <person name="Devos D.P."/>
            <person name="Kaster A.-K."/>
            <person name="Ovreas L."/>
            <person name="Rohde M."/>
            <person name="Galperin M.Y."/>
            <person name="Jogler C."/>
        </authorList>
    </citation>
    <scope>NUCLEOTIDE SEQUENCE [LARGE SCALE GENOMIC DNA]</scope>
    <source>
        <strain evidence="9 10">Pan189</strain>
    </source>
</reference>
<keyword evidence="4 7" id="KW-0665">Pyrimidine biosynthesis</keyword>
<dbReference type="InterPro" id="IPR013785">
    <property type="entry name" value="Aldolase_TIM"/>
</dbReference>
<dbReference type="SMART" id="SM00934">
    <property type="entry name" value="OMPdecase"/>
    <property type="match status" value="1"/>
</dbReference>
<evidence type="ECO:0000313" key="9">
    <source>
        <dbReference type="EMBL" id="QDT39531.1"/>
    </source>
</evidence>
<dbReference type="InterPro" id="IPR018089">
    <property type="entry name" value="OMPdecase_AS"/>
</dbReference>
<accession>A0A517R6S4</accession>
<evidence type="ECO:0000256" key="3">
    <source>
        <dbReference type="ARBA" id="ARBA00022793"/>
    </source>
</evidence>
<evidence type="ECO:0000259" key="8">
    <source>
        <dbReference type="SMART" id="SM00934"/>
    </source>
</evidence>
<evidence type="ECO:0000256" key="2">
    <source>
        <dbReference type="ARBA" id="ARBA00008847"/>
    </source>
</evidence>
<dbReference type="OrthoDB" id="9808470at2"/>
<dbReference type="RefSeq" id="WP_145365664.1">
    <property type="nucleotide sequence ID" value="NZ_CP036268.1"/>
</dbReference>
<dbReference type="InterPro" id="IPR001754">
    <property type="entry name" value="OMPdeCOase_dom"/>
</dbReference>
<dbReference type="UniPathway" id="UPA00070">
    <property type="reaction ID" value="UER00120"/>
</dbReference>
<gene>
    <name evidence="7" type="primary">pyrF</name>
    <name evidence="9" type="ORF">Pan189_39390</name>
</gene>
<feature type="domain" description="Orotidine 5'-phosphate decarboxylase" evidence="8">
    <location>
        <begin position="18"/>
        <end position="282"/>
    </location>
</feature>